<evidence type="ECO:0000313" key="3">
    <source>
        <dbReference type="Proteomes" id="UP001501414"/>
    </source>
</evidence>
<accession>A0ABP4ISQ8</accession>
<evidence type="ECO:0000256" key="1">
    <source>
        <dbReference type="SAM" id="MobiDB-lite"/>
    </source>
</evidence>
<keyword evidence="3" id="KW-1185">Reference proteome</keyword>
<name>A0ABP4ISQ8_9PSEU</name>
<sequence length="118" mass="12086">MFRGAVFGVRRSAGLCRVSGVPPGRSVSGRRSAEPRLVAGVPRNAVPERGAVAGYPGRRDVRHPVARPSSGNLGLSHRTDPGAPAPDPTPAPCARPTDPARVPRNAAAGSRSGTSHSP</sequence>
<organism evidence="2 3">
    <name type="scientific">Pseudonocardia kongjuensis</name>
    <dbReference type="NCBI Taxonomy" id="102227"/>
    <lineage>
        <taxon>Bacteria</taxon>
        <taxon>Bacillati</taxon>
        <taxon>Actinomycetota</taxon>
        <taxon>Actinomycetes</taxon>
        <taxon>Pseudonocardiales</taxon>
        <taxon>Pseudonocardiaceae</taxon>
        <taxon>Pseudonocardia</taxon>
    </lineage>
</organism>
<comment type="caution">
    <text evidence="2">The sequence shown here is derived from an EMBL/GenBank/DDBJ whole genome shotgun (WGS) entry which is preliminary data.</text>
</comment>
<evidence type="ECO:0000313" key="2">
    <source>
        <dbReference type="EMBL" id="GAA1398075.1"/>
    </source>
</evidence>
<dbReference type="Proteomes" id="UP001501414">
    <property type="component" value="Unassembled WGS sequence"/>
</dbReference>
<reference evidence="3" key="1">
    <citation type="journal article" date="2019" name="Int. J. Syst. Evol. Microbiol.">
        <title>The Global Catalogue of Microorganisms (GCM) 10K type strain sequencing project: providing services to taxonomists for standard genome sequencing and annotation.</title>
        <authorList>
            <consortium name="The Broad Institute Genomics Platform"/>
            <consortium name="The Broad Institute Genome Sequencing Center for Infectious Disease"/>
            <person name="Wu L."/>
            <person name="Ma J."/>
        </authorList>
    </citation>
    <scope>NUCLEOTIDE SEQUENCE [LARGE SCALE GENOMIC DNA]</scope>
    <source>
        <strain evidence="3">JCM 11896</strain>
    </source>
</reference>
<feature type="region of interest" description="Disordered" evidence="1">
    <location>
        <begin position="16"/>
        <end position="118"/>
    </location>
</feature>
<proteinExistence type="predicted"/>
<dbReference type="EMBL" id="BAAAJK010000036">
    <property type="protein sequence ID" value="GAA1398075.1"/>
    <property type="molecule type" value="Genomic_DNA"/>
</dbReference>
<feature type="compositionally biased region" description="Pro residues" evidence="1">
    <location>
        <begin position="83"/>
        <end position="93"/>
    </location>
</feature>
<protein>
    <submittedName>
        <fullName evidence="2">Uncharacterized protein</fullName>
    </submittedName>
</protein>
<gene>
    <name evidence="2" type="ORF">GCM10009613_51790</name>
</gene>